<dbReference type="NCBIfam" id="TIGR01764">
    <property type="entry name" value="excise"/>
    <property type="match status" value="1"/>
</dbReference>
<dbReference type="EMBL" id="JAALLT010000001">
    <property type="protein sequence ID" value="NGP75140.1"/>
    <property type="molecule type" value="Genomic_DNA"/>
</dbReference>
<sequence length="95" mass="11444">MSNHIQITLNDDLLRTFTNAIKEAVREELPQYQDSFRKDWLSTEEVMEMLSVSRRTIQNYRDEGKVPYTQNGRKILYPRDGIEEFLRKNMIKAYR</sequence>
<dbReference type="GO" id="GO:0003677">
    <property type="term" value="F:DNA binding"/>
    <property type="evidence" value="ECO:0007669"/>
    <property type="project" value="InterPro"/>
</dbReference>
<evidence type="ECO:0000313" key="3">
    <source>
        <dbReference type="Proteomes" id="UP000473278"/>
    </source>
</evidence>
<dbReference type="InterPro" id="IPR009061">
    <property type="entry name" value="DNA-bd_dom_put_sf"/>
</dbReference>
<name>A0A6M1SQQ5_9BACT</name>
<feature type="domain" description="Helix-turn-helix" evidence="1">
    <location>
        <begin position="40"/>
        <end position="89"/>
    </location>
</feature>
<dbReference type="InterPro" id="IPR010093">
    <property type="entry name" value="SinI_DNA-bd"/>
</dbReference>
<evidence type="ECO:0000313" key="2">
    <source>
        <dbReference type="EMBL" id="NGP75140.1"/>
    </source>
</evidence>
<dbReference type="InterPro" id="IPR041657">
    <property type="entry name" value="HTH_17"/>
</dbReference>
<keyword evidence="3" id="KW-1185">Reference proteome</keyword>
<organism evidence="2 3">
    <name type="scientific">Halalkalibaculum roseum</name>
    <dbReference type="NCBI Taxonomy" id="2709311"/>
    <lineage>
        <taxon>Bacteria</taxon>
        <taxon>Pseudomonadati</taxon>
        <taxon>Balneolota</taxon>
        <taxon>Balneolia</taxon>
        <taxon>Balneolales</taxon>
        <taxon>Balneolaceae</taxon>
        <taxon>Halalkalibaculum</taxon>
    </lineage>
</organism>
<dbReference type="RefSeq" id="WP_165138176.1">
    <property type="nucleotide sequence ID" value="NZ_JAALLT010000001.1"/>
</dbReference>
<evidence type="ECO:0000259" key="1">
    <source>
        <dbReference type="Pfam" id="PF12728"/>
    </source>
</evidence>
<dbReference type="AlphaFoldDB" id="A0A6M1SQQ5"/>
<accession>A0A6M1SQQ5</accession>
<comment type="caution">
    <text evidence="2">The sequence shown here is derived from an EMBL/GenBank/DDBJ whole genome shotgun (WGS) entry which is preliminary data.</text>
</comment>
<reference evidence="2 3" key="1">
    <citation type="submission" date="2020-02" db="EMBL/GenBank/DDBJ databases">
        <title>Balneolaceae bacterium YR4-1, complete genome.</title>
        <authorList>
            <person name="Li Y."/>
            <person name="Wu S."/>
        </authorList>
    </citation>
    <scope>NUCLEOTIDE SEQUENCE [LARGE SCALE GENOMIC DNA]</scope>
    <source>
        <strain evidence="2 3">YR4-1</strain>
    </source>
</reference>
<dbReference type="PANTHER" id="PTHR34585:SF22">
    <property type="entry name" value="HELIX-TURN-HELIX DOMAIN-CONTAINING PROTEIN"/>
    <property type="match status" value="1"/>
</dbReference>
<dbReference type="Proteomes" id="UP000473278">
    <property type="component" value="Unassembled WGS sequence"/>
</dbReference>
<gene>
    <name evidence="2" type="ORF">G3570_00735</name>
</gene>
<dbReference type="Pfam" id="PF12728">
    <property type="entry name" value="HTH_17"/>
    <property type="match status" value="1"/>
</dbReference>
<dbReference type="SUPFAM" id="SSF46955">
    <property type="entry name" value="Putative DNA-binding domain"/>
    <property type="match status" value="1"/>
</dbReference>
<dbReference type="PANTHER" id="PTHR34585">
    <property type="match status" value="1"/>
</dbReference>
<protein>
    <submittedName>
        <fullName evidence="2">Helix-turn-helix domain-containing protein</fullName>
    </submittedName>
</protein>
<proteinExistence type="predicted"/>